<dbReference type="GO" id="GO:0003677">
    <property type="term" value="F:DNA binding"/>
    <property type="evidence" value="ECO:0007669"/>
    <property type="project" value="UniProtKB-KW"/>
</dbReference>
<evidence type="ECO:0000256" key="3">
    <source>
        <dbReference type="ARBA" id="ARBA00023163"/>
    </source>
</evidence>
<feature type="domain" description="HTH lacI-type" evidence="4">
    <location>
        <begin position="2"/>
        <end position="56"/>
    </location>
</feature>
<dbReference type="PROSITE" id="PS00356">
    <property type="entry name" value="HTH_LACI_1"/>
    <property type="match status" value="1"/>
</dbReference>
<dbReference type="CDD" id="cd06286">
    <property type="entry name" value="PBP1_CcpB-like"/>
    <property type="match status" value="1"/>
</dbReference>
<keyword evidence="6" id="KW-1185">Reference proteome</keyword>
<dbReference type="EMBL" id="JAFBDZ010000004">
    <property type="protein sequence ID" value="MBM7587203.1"/>
    <property type="molecule type" value="Genomic_DNA"/>
</dbReference>
<dbReference type="Gene3D" id="3.40.50.2300">
    <property type="match status" value="2"/>
</dbReference>
<comment type="caution">
    <text evidence="5">The sequence shown here is derived from an EMBL/GenBank/DDBJ whole genome shotgun (WGS) entry which is preliminary data.</text>
</comment>
<dbReference type="SMART" id="SM00354">
    <property type="entry name" value="HTH_LACI"/>
    <property type="match status" value="1"/>
</dbReference>
<accession>A0ABS2NH53</accession>
<name>A0ABS2NH53_9BACI</name>
<keyword evidence="3" id="KW-0804">Transcription</keyword>
<dbReference type="PANTHER" id="PTHR30146:SF105">
    <property type="entry name" value="CATABOLITE CONTROL PROTEIN B"/>
    <property type="match status" value="1"/>
</dbReference>
<reference evidence="5 6" key="1">
    <citation type="submission" date="2021-01" db="EMBL/GenBank/DDBJ databases">
        <title>Genomic Encyclopedia of Type Strains, Phase IV (KMG-IV): sequencing the most valuable type-strain genomes for metagenomic binning, comparative biology and taxonomic classification.</title>
        <authorList>
            <person name="Goeker M."/>
        </authorList>
    </citation>
    <scope>NUCLEOTIDE SEQUENCE [LARGE SCALE GENOMIC DNA]</scope>
    <source>
        <strain evidence="5 6">DSM 24834</strain>
    </source>
</reference>
<dbReference type="Proteomes" id="UP001646157">
    <property type="component" value="Unassembled WGS sequence"/>
</dbReference>
<dbReference type="CDD" id="cd01392">
    <property type="entry name" value="HTH_LacI"/>
    <property type="match status" value="1"/>
</dbReference>
<dbReference type="Gene3D" id="1.10.260.40">
    <property type="entry name" value="lambda repressor-like DNA-binding domains"/>
    <property type="match status" value="1"/>
</dbReference>
<dbReference type="SUPFAM" id="SSF47413">
    <property type="entry name" value="lambda repressor-like DNA-binding domains"/>
    <property type="match status" value="1"/>
</dbReference>
<dbReference type="Pfam" id="PF00356">
    <property type="entry name" value="LacI"/>
    <property type="match status" value="1"/>
</dbReference>
<dbReference type="SUPFAM" id="SSF53822">
    <property type="entry name" value="Periplasmic binding protein-like I"/>
    <property type="match status" value="1"/>
</dbReference>
<dbReference type="PRINTS" id="PR00036">
    <property type="entry name" value="HTHLACI"/>
</dbReference>
<organism evidence="5 6">
    <name type="scientific">Rossellomorea pakistanensis</name>
    <dbReference type="NCBI Taxonomy" id="992288"/>
    <lineage>
        <taxon>Bacteria</taxon>
        <taxon>Bacillati</taxon>
        <taxon>Bacillota</taxon>
        <taxon>Bacilli</taxon>
        <taxon>Bacillales</taxon>
        <taxon>Bacillaceae</taxon>
        <taxon>Rossellomorea</taxon>
    </lineage>
</organism>
<protein>
    <submittedName>
        <fullName evidence="5">DNA-binding LacI/PurR family transcriptional regulator</fullName>
    </submittedName>
</protein>
<dbReference type="InterPro" id="IPR028082">
    <property type="entry name" value="Peripla_BP_I"/>
</dbReference>
<dbReference type="InterPro" id="IPR001761">
    <property type="entry name" value="Peripla_BP/Lac1_sug-bd_dom"/>
</dbReference>
<dbReference type="RefSeq" id="WP_205174403.1">
    <property type="nucleotide sequence ID" value="NZ_JAFBDZ010000004.1"/>
</dbReference>
<evidence type="ECO:0000256" key="1">
    <source>
        <dbReference type="ARBA" id="ARBA00023015"/>
    </source>
</evidence>
<dbReference type="InterPro" id="IPR010982">
    <property type="entry name" value="Lambda_DNA-bd_dom_sf"/>
</dbReference>
<sequence length="325" mass="36873">MANIREIAKLAGVSVTTVSRVLNDHPYVSEEKKSAVYKAMEELNYNRNIKAIQLSKGISNMIGVVLPTIEHPYFSRIVEGIAEEAIKHHLQIVLFQTNYETSKELDALELLRGNLMDGLVFCSRAISFDTLNEYKEHGPIILCEDSDQEEFPTISIPHEQAFKFGLEYLISKGHTRIAYSLGRKEGTNSTKRRKAYENKMREINQPLRDEWFFDQCLSIKDGQQIGRKYMNVKEKPTAILVSNDQVAAGLLLEANELKLKIPEDLAVLSFDNQPISEAMHISTIEIPIIEMGRMAVTSIINSKNKTNSTDKKITLPFRLVERSTV</sequence>
<dbReference type="Pfam" id="PF00532">
    <property type="entry name" value="Peripla_BP_1"/>
    <property type="match status" value="1"/>
</dbReference>
<evidence type="ECO:0000313" key="5">
    <source>
        <dbReference type="EMBL" id="MBM7587203.1"/>
    </source>
</evidence>
<keyword evidence="2 5" id="KW-0238">DNA-binding</keyword>
<gene>
    <name evidence="5" type="ORF">JOC86_003776</name>
</gene>
<dbReference type="PANTHER" id="PTHR30146">
    <property type="entry name" value="LACI-RELATED TRANSCRIPTIONAL REPRESSOR"/>
    <property type="match status" value="1"/>
</dbReference>
<evidence type="ECO:0000259" key="4">
    <source>
        <dbReference type="PROSITE" id="PS50932"/>
    </source>
</evidence>
<evidence type="ECO:0000313" key="6">
    <source>
        <dbReference type="Proteomes" id="UP001646157"/>
    </source>
</evidence>
<evidence type="ECO:0000256" key="2">
    <source>
        <dbReference type="ARBA" id="ARBA00023125"/>
    </source>
</evidence>
<keyword evidence="1" id="KW-0805">Transcription regulation</keyword>
<proteinExistence type="predicted"/>
<dbReference type="PROSITE" id="PS50932">
    <property type="entry name" value="HTH_LACI_2"/>
    <property type="match status" value="1"/>
</dbReference>
<dbReference type="InterPro" id="IPR000843">
    <property type="entry name" value="HTH_LacI"/>
</dbReference>